<keyword evidence="3" id="KW-0378">Hydrolase</keyword>
<gene>
    <name evidence="3" type="ORF">IA57_04750</name>
</gene>
<dbReference type="InterPro" id="IPR003615">
    <property type="entry name" value="HNH_nuc"/>
</dbReference>
<keyword evidence="3" id="KW-0255">Endonuclease</keyword>
<dbReference type="AlphaFoldDB" id="A0A084TKB0"/>
<dbReference type="OrthoDB" id="67788at2"/>
<name>A0A084TKB0_9FLAO</name>
<reference evidence="4" key="2">
    <citation type="submission" date="2014-07" db="EMBL/GenBank/DDBJ databases">
        <title>Genome sequence of Mangrovimonas yunxiaonensis.</title>
        <authorList>
            <person name="Li Y."/>
            <person name="Zheng T."/>
        </authorList>
    </citation>
    <scope>NUCLEOTIDE SEQUENCE [LARGE SCALE GENOMIC DNA]</scope>
    <source>
        <strain evidence="4">LY01</strain>
    </source>
</reference>
<accession>A0A084TKB0</accession>
<dbReference type="GO" id="GO:0004519">
    <property type="term" value="F:endonuclease activity"/>
    <property type="evidence" value="ECO:0007669"/>
    <property type="project" value="UniProtKB-KW"/>
</dbReference>
<comment type="caution">
    <text evidence="3">The sequence shown here is derived from an EMBL/GenBank/DDBJ whole genome shotgun (WGS) entry which is preliminary data.</text>
</comment>
<organism evidence="3 4">
    <name type="scientific">Mangrovimonas yunxiaonensis</name>
    <dbReference type="NCBI Taxonomy" id="1197477"/>
    <lineage>
        <taxon>Bacteria</taxon>
        <taxon>Pseudomonadati</taxon>
        <taxon>Bacteroidota</taxon>
        <taxon>Flavobacteriia</taxon>
        <taxon>Flavobacteriales</taxon>
        <taxon>Flavobacteriaceae</taxon>
        <taxon>Mangrovimonas</taxon>
    </lineage>
</organism>
<feature type="coiled-coil region" evidence="1">
    <location>
        <begin position="167"/>
        <end position="198"/>
    </location>
</feature>
<dbReference type="PIRSF" id="PIRSF030850">
    <property type="entry name" value="UCP030850"/>
    <property type="match status" value="1"/>
</dbReference>
<evidence type="ECO:0000313" key="4">
    <source>
        <dbReference type="Proteomes" id="UP000028521"/>
    </source>
</evidence>
<evidence type="ECO:0000259" key="2">
    <source>
        <dbReference type="Pfam" id="PF13391"/>
    </source>
</evidence>
<dbReference type="Pfam" id="PF13391">
    <property type="entry name" value="HNH_2"/>
    <property type="match status" value="1"/>
</dbReference>
<feature type="domain" description="HNH nuclease" evidence="2">
    <location>
        <begin position="220"/>
        <end position="274"/>
    </location>
</feature>
<dbReference type="STRING" id="1197477.IA57_04750"/>
<dbReference type="EMBL" id="JPFK01000005">
    <property type="protein sequence ID" value="KFB01146.1"/>
    <property type="molecule type" value="Genomic_DNA"/>
</dbReference>
<evidence type="ECO:0000313" key="3">
    <source>
        <dbReference type="EMBL" id="KFB01146.1"/>
    </source>
</evidence>
<keyword evidence="1" id="KW-0175">Coiled coil</keyword>
<proteinExistence type="predicted"/>
<dbReference type="Proteomes" id="UP000028521">
    <property type="component" value="Unassembled WGS sequence"/>
</dbReference>
<dbReference type="eggNOG" id="COG3440">
    <property type="taxonomic scope" value="Bacteria"/>
</dbReference>
<protein>
    <submittedName>
        <fullName evidence="3">HNH endonuclease</fullName>
    </submittedName>
</protein>
<evidence type="ECO:0000256" key="1">
    <source>
        <dbReference type="SAM" id="Coils"/>
    </source>
</evidence>
<keyword evidence="3" id="KW-0540">Nuclease</keyword>
<reference evidence="3 4" key="1">
    <citation type="journal article" date="2014" name="Genome Announc.">
        <title>Draft Genome Sequence of the Algicidal Bacterium Mangrovimonas yunxiaonensis Strain LY01.</title>
        <authorList>
            <person name="Li Y."/>
            <person name="Zhu H."/>
            <person name="Li C."/>
            <person name="Zhang H."/>
            <person name="Chen Z."/>
            <person name="Zheng W."/>
            <person name="Xu H."/>
            <person name="Zheng T."/>
        </authorList>
    </citation>
    <scope>NUCLEOTIDE SEQUENCE [LARGE SCALE GENOMIC DNA]</scope>
    <source>
        <strain evidence="3 4">LY01</strain>
    </source>
</reference>
<dbReference type="InterPro" id="IPR011396">
    <property type="entry name" value="PT_DNA_restrict"/>
</dbReference>
<sequence length="327" mass="37832">MTEAISKYIRLLENLNRGYNKGLGRAPHKPVLLLAIIRLIQQKEITSNRIFITPELLLEFKNIWNIMVDTDHIPNFALPFFHMRSEPFWHLVAKPSMQIKVTKSKSIKSFKNLKESVAFAELDKNLYLLLTDTPKRQILEQVLVQKYFKNSMSNYSKIGLKPYDGHKKIEKQILNEAKEEYQQHLKDLRASLDDDEYEEELFIRGGLFKKTIPKIYNYSCCISGMRIESSQNAQMIDACHIIPFSISNDDTIPNGISLSPNLHRAFDRGLITINPDYVVRISPTVSENDTVFSLSQFNGRQIILPSKASWFPSPESLQWHNKEVFAI</sequence>
<keyword evidence="4" id="KW-1185">Reference proteome</keyword>
<dbReference type="RefSeq" id="WP_036119893.1">
    <property type="nucleotide sequence ID" value="NZ_BMET01000001.1"/>
</dbReference>